<dbReference type="PROSITE" id="PS51154">
    <property type="entry name" value="MACRO"/>
    <property type="match status" value="1"/>
</dbReference>
<gene>
    <name evidence="2" type="ORF">K8W16_11930</name>
</gene>
<dbReference type="InterPro" id="IPR043472">
    <property type="entry name" value="Macro_dom-like"/>
</dbReference>
<dbReference type="Gene3D" id="3.40.220.10">
    <property type="entry name" value="Leucine Aminopeptidase, subunit E, domain 1"/>
    <property type="match status" value="1"/>
</dbReference>
<reference evidence="2" key="1">
    <citation type="journal article" date="2021" name="PeerJ">
        <title>Extensive microbial diversity within the chicken gut microbiome revealed by metagenomics and culture.</title>
        <authorList>
            <person name="Gilroy R."/>
            <person name="Ravi A."/>
            <person name="Getino M."/>
            <person name="Pursley I."/>
            <person name="Horton D.L."/>
            <person name="Alikhan N.F."/>
            <person name="Baker D."/>
            <person name="Gharbi K."/>
            <person name="Hall N."/>
            <person name="Watson M."/>
            <person name="Adriaenssens E.M."/>
            <person name="Foster-Nyarko E."/>
            <person name="Jarju S."/>
            <person name="Secka A."/>
            <person name="Antonio M."/>
            <person name="Oren A."/>
            <person name="Chaudhuri R.R."/>
            <person name="La Ragione R."/>
            <person name="Hildebrand F."/>
            <person name="Pallen M.J."/>
        </authorList>
    </citation>
    <scope>NUCLEOTIDE SEQUENCE</scope>
    <source>
        <strain evidence="2">ChiGjej2B2-19336</strain>
    </source>
</reference>
<dbReference type="RefSeq" id="WP_304124136.1">
    <property type="nucleotide sequence ID" value="NZ_DYZA01000244.1"/>
</dbReference>
<name>A0A921AYV8_9BACT</name>
<evidence type="ECO:0000259" key="1">
    <source>
        <dbReference type="PROSITE" id="PS51154"/>
    </source>
</evidence>
<comment type="caution">
    <text evidence="2">The sequence shown here is derived from an EMBL/GenBank/DDBJ whole genome shotgun (WGS) entry which is preliminary data.</text>
</comment>
<protein>
    <submittedName>
        <fullName evidence="2">Protein-ADP-ribose hydrolase</fullName>
    </submittedName>
</protein>
<dbReference type="SMART" id="SM00506">
    <property type="entry name" value="A1pp"/>
    <property type="match status" value="1"/>
</dbReference>
<evidence type="ECO:0000313" key="3">
    <source>
        <dbReference type="Proteomes" id="UP000698963"/>
    </source>
</evidence>
<dbReference type="CDD" id="cd02908">
    <property type="entry name" value="Macro_OAADPr_deacetylase"/>
    <property type="match status" value="1"/>
</dbReference>
<keyword evidence="2" id="KW-0378">Hydrolase</keyword>
<reference evidence="2" key="2">
    <citation type="submission" date="2021-09" db="EMBL/GenBank/DDBJ databases">
        <authorList>
            <person name="Gilroy R."/>
        </authorList>
    </citation>
    <scope>NUCLEOTIDE SEQUENCE</scope>
    <source>
        <strain evidence="2">ChiGjej2B2-19336</strain>
    </source>
</reference>
<dbReference type="AlphaFoldDB" id="A0A921AYV8"/>
<accession>A0A921AYV8</accession>
<dbReference type="Pfam" id="PF01661">
    <property type="entry name" value="Macro"/>
    <property type="match status" value="1"/>
</dbReference>
<organism evidence="2 3">
    <name type="scientific">Mailhella massiliensis</name>
    <dbReference type="NCBI Taxonomy" id="1903261"/>
    <lineage>
        <taxon>Bacteria</taxon>
        <taxon>Pseudomonadati</taxon>
        <taxon>Thermodesulfobacteriota</taxon>
        <taxon>Desulfovibrionia</taxon>
        <taxon>Desulfovibrionales</taxon>
        <taxon>Desulfovibrionaceae</taxon>
        <taxon>Mailhella</taxon>
    </lineage>
</organism>
<evidence type="ECO:0000313" key="2">
    <source>
        <dbReference type="EMBL" id="HJD98338.1"/>
    </source>
</evidence>
<dbReference type="PANTHER" id="PTHR11106">
    <property type="entry name" value="GANGLIOSIDE INDUCED DIFFERENTIATION ASSOCIATED PROTEIN 2-RELATED"/>
    <property type="match status" value="1"/>
</dbReference>
<dbReference type="InterPro" id="IPR002589">
    <property type="entry name" value="Macro_dom"/>
</dbReference>
<dbReference type="EMBL" id="DYZA01000244">
    <property type="protein sequence ID" value="HJD98338.1"/>
    <property type="molecule type" value="Genomic_DNA"/>
</dbReference>
<sequence length="253" mass="28323">MTQAERRAYLIGELLKERHERFFLPEEEGEQKRLLRALFNVRGPLAASPEFLEVQDAYLREEIASRGVTSARDIEPVEGRLCIRQGDITTLECGAVVNAANRRMLGCFCPNHGCIDNAIHTFAGVQLRLFCASMMGGRLEQTGGARITPAFNLPCDFVVHAVGPEVRGPLTPGHERLLAAAYEACFRCAEKYRVRSMAFCCISTGEFRFPPGRAAEIAVETVRSCIDRYPWMEKVIFNVFKDSDAAIYQRLLG</sequence>
<dbReference type="PANTHER" id="PTHR11106:SF27">
    <property type="entry name" value="MACRO DOMAIN-CONTAINING PROTEIN"/>
    <property type="match status" value="1"/>
</dbReference>
<dbReference type="SUPFAM" id="SSF52949">
    <property type="entry name" value="Macro domain-like"/>
    <property type="match status" value="1"/>
</dbReference>
<dbReference type="NCBIfam" id="NF003163">
    <property type="entry name" value="PRK04143.1"/>
    <property type="match status" value="1"/>
</dbReference>
<feature type="domain" description="Macro" evidence="1">
    <location>
        <begin position="68"/>
        <end position="253"/>
    </location>
</feature>
<dbReference type="GO" id="GO:0016787">
    <property type="term" value="F:hydrolase activity"/>
    <property type="evidence" value="ECO:0007669"/>
    <property type="project" value="UniProtKB-KW"/>
</dbReference>
<proteinExistence type="predicted"/>
<dbReference type="Proteomes" id="UP000698963">
    <property type="component" value="Unassembled WGS sequence"/>
</dbReference>